<comment type="caution">
    <text evidence="9">The sequence shown here is derived from an EMBL/GenBank/DDBJ whole genome shotgun (WGS) entry which is preliminary data.</text>
</comment>
<evidence type="ECO:0000256" key="4">
    <source>
        <dbReference type="ARBA" id="ARBA00022692"/>
    </source>
</evidence>
<evidence type="ECO:0000313" key="10">
    <source>
        <dbReference type="Proteomes" id="UP001445335"/>
    </source>
</evidence>
<feature type="transmembrane region" description="Helical" evidence="8">
    <location>
        <begin position="82"/>
        <end position="102"/>
    </location>
</feature>
<organism evidence="9 10">
    <name type="scientific">Elliptochloris bilobata</name>
    <dbReference type="NCBI Taxonomy" id="381761"/>
    <lineage>
        <taxon>Eukaryota</taxon>
        <taxon>Viridiplantae</taxon>
        <taxon>Chlorophyta</taxon>
        <taxon>core chlorophytes</taxon>
        <taxon>Trebouxiophyceae</taxon>
        <taxon>Trebouxiophyceae incertae sedis</taxon>
        <taxon>Elliptochloris clade</taxon>
        <taxon>Elliptochloris</taxon>
    </lineage>
</organism>
<evidence type="ECO:0000256" key="2">
    <source>
        <dbReference type="ARBA" id="ARBA00009731"/>
    </source>
</evidence>
<dbReference type="Gene3D" id="3.40.50.2000">
    <property type="entry name" value="Glycogen Phosphorylase B"/>
    <property type="match status" value="1"/>
</dbReference>
<dbReference type="GO" id="GO:0006488">
    <property type="term" value="P:dolichol-linked oligosaccharide biosynthetic process"/>
    <property type="evidence" value="ECO:0007669"/>
    <property type="project" value="InterPro"/>
</dbReference>
<dbReference type="Pfam" id="PF08660">
    <property type="entry name" value="Alg14"/>
    <property type="match status" value="1"/>
</dbReference>
<dbReference type="InterPro" id="IPR013969">
    <property type="entry name" value="Oligosacch_biosynth_Alg14"/>
</dbReference>
<keyword evidence="7 8" id="KW-0472">Membrane</keyword>
<protein>
    <recommendedName>
        <fullName evidence="3">UDP-N-acetylglucosamine transferase subunit ALG14</fullName>
    </recommendedName>
</protein>
<dbReference type="AlphaFoldDB" id="A0AAW1S7N2"/>
<keyword evidence="4 8" id="KW-0812">Transmembrane</keyword>
<dbReference type="PANTHER" id="PTHR12154:SF4">
    <property type="entry name" value="UDP-N-ACETYLGLUCOSAMINE TRANSFERASE SUBUNIT ALG14 HOMOLOG"/>
    <property type="match status" value="1"/>
</dbReference>
<keyword evidence="5" id="KW-0256">Endoplasmic reticulum</keyword>
<evidence type="ECO:0000256" key="6">
    <source>
        <dbReference type="ARBA" id="ARBA00022989"/>
    </source>
</evidence>
<dbReference type="GO" id="GO:0043541">
    <property type="term" value="C:UDP-N-acetylglucosamine transferase complex"/>
    <property type="evidence" value="ECO:0007669"/>
    <property type="project" value="TreeGrafter"/>
</dbReference>
<sequence length="184" mass="20123">MAVPSRQVSTLIVLGSGGHTAEMLTLAAHLDKQHYSPRCYVVAATDRMGEAKANAAEACGRGVAEGQACVCKIPRSREVGQSYVSSVWTTLVALCAAFSVVFSQRPELVLVNGPGTCVPICLAALVYRLVLWRRCLLVYVESIARVDTLSLSGKILYRIADCTFVQWPQLQRKYPRTLCVGRLY</sequence>
<evidence type="ECO:0000256" key="3">
    <source>
        <dbReference type="ARBA" id="ARBA00017467"/>
    </source>
</evidence>
<dbReference type="EMBL" id="JALJOU010000008">
    <property type="protein sequence ID" value="KAK9842303.1"/>
    <property type="molecule type" value="Genomic_DNA"/>
</dbReference>
<gene>
    <name evidence="9" type="ORF">WJX81_005535</name>
</gene>
<comment type="similarity">
    <text evidence="2">Belongs to the ALG14 family.</text>
</comment>
<evidence type="ECO:0000313" key="9">
    <source>
        <dbReference type="EMBL" id="KAK9842303.1"/>
    </source>
</evidence>
<evidence type="ECO:0000256" key="7">
    <source>
        <dbReference type="ARBA" id="ARBA00023136"/>
    </source>
</evidence>
<feature type="transmembrane region" description="Helical" evidence="8">
    <location>
        <begin position="108"/>
        <end position="127"/>
    </location>
</feature>
<evidence type="ECO:0000256" key="1">
    <source>
        <dbReference type="ARBA" id="ARBA00004389"/>
    </source>
</evidence>
<dbReference type="PANTHER" id="PTHR12154">
    <property type="entry name" value="GLYCOSYL TRANSFERASE-RELATED"/>
    <property type="match status" value="1"/>
</dbReference>
<keyword evidence="10" id="KW-1185">Reference proteome</keyword>
<dbReference type="GO" id="GO:0004577">
    <property type="term" value="F:N-acetylglucosaminyldiphosphodolichol N-acetylglucosaminyltransferase activity"/>
    <property type="evidence" value="ECO:0007669"/>
    <property type="project" value="TreeGrafter"/>
</dbReference>
<keyword evidence="6 8" id="KW-1133">Transmembrane helix</keyword>
<evidence type="ECO:0000256" key="5">
    <source>
        <dbReference type="ARBA" id="ARBA00022824"/>
    </source>
</evidence>
<reference evidence="9 10" key="1">
    <citation type="journal article" date="2024" name="Nat. Commun.">
        <title>Phylogenomics reveals the evolutionary origins of lichenization in chlorophyte algae.</title>
        <authorList>
            <person name="Puginier C."/>
            <person name="Libourel C."/>
            <person name="Otte J."/>
            <person name="Skaloud P."/>
            <person name="Haon M."/>
            <person name="Grisel S."/>
            <person name="Petersen M."/>
            <person name="Berrin J.G."/>
            <person name="Delaux P.M."/>
            <person name="Dal Grande F."/>
            <person name="Keller J."/>
        </authorList>
    </citation>
    <scope>NUCLEOTIDE SEQUENCE [LARGE SCALE GENOMIC DNA]</scope>
    <source>
        <strain evidence="9 10">SAG 245.80</strain>
    </source>
</reference>
<proteinExistence type="inferred from homology"/>
<evidence type="ECO:0000256" key="8">
    <source>
        <dbReference type="SAM" id="Phobius"/>
    </source>
</evidence>
<accession>A0AAW1S7N2</accession>
<name>A0AAW1S7N2_9CHLO</name>
<dbReference type="Proteomes" id="UP001445335">
    <property type="component" value="Unassembled WGS sequence"/>
</dbReference>
<comment type="subcellular location">
    <subcellularLocation>
        <location evidence="1">Endoplasmic reticulum membrane</location>
        <topology evidence="1">Single-pass membrane protein</topology>
    </subcellularLocation>
</comment>